<keyword evidence="3" id="KW-1185">Reference proteome</keyword>
<name>A0AAW7YS05_9STAP</name>
<dbReference type="AlphaFoldDB" id="A0AAW7YS05"/>
<sequence>MAKRLQIKYLPSFTYLEMLMVMFILAILTACTLIGKTLLSVSASNEELNINHLITQMNYLKSKAINEKQSISLIFTNQTNSIKVKEEHGSKYQLKIKGGKIVNIAKIQLLTFNKDGHINNFGSINLKMKHGNYKLIFHIEKGRIRYIKI</sequence>
<keyword evidence="1" id="KW-0812">Transmembrane</keyword>
<protein>
    <submittedName>
        <fullName evidence="2">Competence type IV pilus minor pilin ComGD</fullName>
    </submittedName>
</protein>
<evidence type="ECO:0000256" key="1">
    <source>
        <dbReference type="SAM" id="Phobius"/>
    </source>
</evidence>
<reference evidence="2" key="1">
    <citation type="submission" date="2023-07" db="EMBL/GenBank/DDBJ databases">
        <title>Genome content predicts the carbon catabolic preferences of heterotrophic bacteria.</title>
        <authorList>
            <person name="Gralka M."/>
        </authorList>
    </citation>
    <scope>NUCLEOTIDE SEQUENCE</scope>
    <source>
        <strain evidence="2">E2R20</strain>
    </source>
</reference>
<dbReference type="RefSeq" id="WP_177244131.1">
    <property type="nucleotide sequence ID" value="NZ_JAUOQO010000003.1"/>
</dbReference>
<dbReference type="PROSITE" id="PS51257">
    <property type="entry name" value="PROKAR_LIPOPROTEIN"/>
    <property type="match status" value="1"/>
</dbReference>
<dbReference type="NCBIfam" id="NF040982">
    <property type="entry name" value="ComGD"/>
    <property type="match status" value="1"/>
</dbReference>
<proteinExistence type="predicted"/>
<dbReference type="Proteomes" id="UP001170310">
    <property type="component" value="Unassembled WGS sequence"/>
</dbReference>
<dbReference type="PIRSF" id="PIRSF021292">
    <property type="entry name" value="Competence_ComGD"/>
    <property type="match status" value="1"/>
</dbReference>
<evidence type="ECO:0000313" key="3">
    <source>
        <dbReference type="Proteomes" id="UP001170310"/>
    </source>
</evidence>
<comment type="caution">
    <text evidence="2">The sequence shown here is derived from an EMBL/GenBank/DDBJ whole genome shotgun (WGS) entry which is preliminary data.</text>
</comment>
<feature type="transmembrane region" description="Helical" evidence="1">
    <location>
        <begin position="12"/>
        <end position="35"/>
    </location>
</feature>
<dbReference type="InterPro" id="IPR016785">
    <property type="entry name" value="ComGD"/>
</dbReference>
<keyword evidence="1" id="KW-0472">Membrane</keyword>
<gene>
    <name evidence="2" type="primary">comGD</name>
    <name evidence="2" type="ORF">Q4528_04575</name>
</gene>
<keyword evidence="1" id="KW-1133">Transmembrane helix</keyword>
<dbReference type="GO" id="GO:0030420">
    <property type="term" value="P:establishment of competence for transformation"/>
    <property type="evidence" value="ECO:0007669"/>
    <property type="project" value="InterPro"/>
</dbReference>
<evidence type="ECO:0000313" key="2">
    <source>
        <dbReference type="EMBL" id="MDO6573431.1"/>
    </source>
</evidence>
<accession>A0AAW7YS05</accession>
<organism evidence="2 3">
    <name type="scientific">Staphylococcus pasteuri_A</name>
    <dbReference type="NCBI Taxonomy" id="3062664"/>
    <lineage>
        <taxon>Bacteria</taxon>
        <taxon>Bacillati</taxon>
        <taxon>Bacillota</taxon>
        <taxon>Bacilli</taxon>
        <taxon>Bacillales</taxon>
        <taxon>Staphylococcaceae</taxon>
        <taxon>Staphylococcus</taxon>
    </lineage>
</organism>
<dbReference type="EMBL" id="JAUOQO010000003">
    <property type="protein sequence ID" value="MDO6573431.1"/>
    <property type="molecule type" value="Genomic_DNA"/>
</dbReference>